<keyword evidence="2" id="KW-1185">Reference proteome</keyword>
<dbReference type="AlphaFoldDB" id="A0A9W6S9R3"/>
<dbReference type="Proteomes" id="UP001165074">
    <property type="component" value="Unassembled WGS sequence"/>
</dbReference>
<organism evidence="1 2">
    <name type="scientific">Actinoallomurus iriomotensis</name>
    <dbReference type="NCBI Taxonomy" id="478107"/>
    <lineage>
        <taxon>Bacteria</taxon>
        <taxon>Bacillati</taxon>
        <taxon>Actinomycetota</taxon>
        <taxon>Actinomycetes</taxon>
        <taxon>Streptosporangiales</taxon>
        <taxon>Thermomonosporaceae</taxon>
        <taxon>Actinoallomurus</taxon>
    </lineage>
</organism>
<dbReference type="InterPro" id="IPR029068">
    <property type="entry name" value="Glyas_Bleomycin-R_OHBP_Dase"/>
</dbReference>
<evidence type="ECO:0000313" key="2">
    <source>
        <dbReference type="Proteomes" id="UP001165074"/>
    </source>
</evidence>
<gene>
    <name evidence="1" type="ORF">Airi02_075720</name>
</gene>
<sequence length="65" mass="7143">MRRITVGPEGRPGTFEKLQAGDAAVFQESTEQPYGVHGCAFRDPAGNMVLPSGDRRRVVCRPALW</sequence>
<proteinExistence type="predicted"/>
<comment type="caution">
    <text evidence="1">The sequence shown here is derived from an EMBL/GenBank/DDBJ whole genome shotgun (WGS) entry which is preliminary data.</text>
</comment>
<accession>A0A9W6S9R3</accession>
<name>A0A9W6S9R3_9ACTN</name>
<protein>
    <submittedName>
        <fullName evidence="1">Uncharacterized protein</fullName>
    </submittedName>
</protein>
<dbReference type="EMBL" id="BSTK01000014">
    <property type="protein sequence ID" value="GLY89643.1"/>
    <property type="molecule type" value="Genomic_DNA"/>
</dbReference>
<dbReference type="SUPFAM" id="SSF54593">
    <property type="entry name" value="Glyoxalase/Bleomycin resistance protein/Dihydroxybiphenyl dioxygenase"/>
    <property type="match status" value="1"/>
</dbReference>
<reference evidence="1" key="1">
    <citation type="submission" date="2023-03" db="EMBL/GenBank/DDBJ databases">
        <title>Actinoallomurus iriomotensis NBRC 103684.</title>
        <authorList>
            <person name="Ichikawa N."/>
            <person name="Sato H."/>
            <person name="Tonouchi N."/>
        </authorList>
    </citation>
    <scope>NUCLEOTIDE SEQUENCE</scope>
    <source>
        <strain evidence="1">NBRC 103684</strain>
    </source>
</reference>
<evidence type="ECO:0000313" key="1">
    <source>
        <dbReference type="EMBL" id="GLY89643.1"/>
    </source>
</evidence>